<reference evidence="10" key="1">
    <citation type="submission" date="2025-08" db="UniProtKB">
        <authorList>
            <consortium name="Ensembl"/>
        </authorList>
    </citation>
    <scope>IDENTIFICATION</scope>
</reference>
<dbReference type="GO" id="GO:0030507">
    <property type="term" value="F:spectrin binding"/>
    <property type="evidence" value="ECO:0007669"/>
    <property type="project" value="InterPro"/>
</dbReference>
<feature type="compositionally biased region" description="Basic and acidic residues" evidence="7">
    <location>
        <begin position="562"/>
        <end position="574"/>
    </location>
</feature>
<dbReference type="Pfam" id="PF08683">
    <property type="entry name" value="CAMSAP_CKK"/>
    <property type="match status" value="1"/>
</dbReference>
<evidence type="ECO:0000256" key="6">
    <source>
        <dbReference type="PROSITE-ProRule" id="PRU00841"/>
    </source>
</evidence>
<comment type="subcellular location">
    <subcellularLocation>
        <location evidence="1">Cytoplasm</location>
        <location evidence="1">Cytoskeleton</location>
    </subcellularLocation>
</comment>
<dbReference type="InterPro" id="IPR011033">
    <property type="entry name" value="PRC_barrel-like_sf"/>
</dbReference>
<keyword evidence="5" id="KW-0206">Cytoskeleton</keyword>
<sequence>MVDSPTMRKTFVVPDIKPLDLYDCTKAKICASVGWLLAKSYGSAENVPAELRDPFYCDQYEQEHLKPPVTRLLQSSELYCRTYSLLLGSAGAEAQPKDNVALLELLTQKGIVSKDEDTPVTDADLRHKPIKMSAHLAVIDALMAVGAMETVTAVKTCGSAERLGGASSWEDALLHWVNGLNQKLRELNEGSKNDSSQAITEPQPVQPSLRYRKDKIQSKQKPIFPVVNEVKDLSSGCAIAAVIHYYCPGLLRLEDVCMKDSMSVADSLYNLQFIREFCDSCLKCCCHLAMEDMLYTPQELQLNLLSFLAELLNWFEVRRPEFVQPIDTLDGSTPVTPSSLSCNSTSPSIFKKPFLPISSPASGSLTQSTSMSHIEGVGKTWSKKPLSRPLSAVSFSIPFGLDSDVDIVMGNPVITRSMSSDQLNPAGQNITRVPYSPPEDLSHLLSKPPGPNGPQRASWATQTPSIPRLAEENGLAESETGELPTIEEALQIIHNESKMEPRLHPDGAPDGFYLHSPDDPASSRHNSNLAAISCSAPSRSGMMYRPTGESREPTRTRNTSECSRDDDSVLRDGSVDSDASEDMPKAQSTPTTPAAGAHSARGHGRGESDSGVKMTSFAERKKKQIIDSPKASDSSSPQMTTWAQKSEESPSKSPQLNNEMSELGARLEEKRKAIEAQKKRIEAIFAKHRQRLGKSAFLQLKREQRDDEGEGEGANGQVSSSSTEEDLSRLTLEERLARMEEEEQQEEDEQHPSVGDEGNVKGGLKLNKQVSHSKEKAGTPGEKGPGTPGEKMVAPLGDYNNAVSKLTAALSSLQSDMQRLTEQQNQLIKKKAVAPNNKSWVIPASPKTSTPAPTRMSRESTRDLNSASSSPSPSRRITNHTTPPKSPQVHRRAQSVPPKSPKHHHQHSRPLDIKVPTLSRVLTPPQNVDRIPHLRRVNPWQSQVQTSSSFSIGDSGSLDELCSSGPTPVPTPTHTPLPTPIPTPTPRPTADDTLSEVGSNDDHSIFSMDLEAGSLHGLASKKDGLAGGGCSSGAPSECSFESDAPAGMLNGKRSSLIEISLSALQDGEEDDQVPDAFSDSMSDRTEPEMKPGVGFFFKDDKERPEDEMAQRKAALLEKQQKRAEEIKRRKLEQEKEKESNKPQWMIIEGWGHKSEDRPQTPGTPPASRTPPVEGTPQRRGDFTRQEYERRQQLKIMEDLDKVLRQKPTTVRGVKKQRPKTVFRDDSVLSHSPVKGFMGTRLNKVYSHSTMNLSSMANDSGGLSVRKSPSRSHSPSRLMSPGRTSSHNGEKDWESGSTISSPASIPEYTGPKLYKEPSFKSNKFIIHNAITRCCLAGKVNEPQKNKIVEEMEKSAANHFLILFRDSSCQFRAVYTMIPETEEMVRLTGIGPRTITPEMVESIYKYSSDRKQFTVIPSKTMSMSVDAFTIPGHFWQKRPGTPKKLGTPK</sequence>
<comment type="domain">
    <text evidence="6">The CKK domain binds microtubules.</text>
</comment>
<dbReference type="SMART" id="SM01051">
    <property type="entry name" value="CAMSAP_CKK"/>
    <property type="match status" value="1"/>
</dbReference>
<evidence type="ECO:0000256" key="1">
    <source>
        <dbReference type="ARBA" id="ARBA00004245"/>
    </source>
</evidence>
<dbReference type="PANTHER" id="PTHR21595">
    <property type="entry name" value="PATRONIN"/>
    <property type="match status" value="1"/>
</dbReference>
<feature type="region of interest" description="Disordered" evidence="7">
    <location>
        <begin position="1064"/>
        <end position="1185"/>
    </location>
</feature>
<evidence type="ECO:0000313" key="10">
    <source>
        <dbReference type="Ensembl" id="ENSSDUP00000022924.1"/>
    </source>
</evidence>
<dbReference type="Proteomes" id="UP000261420">
    <property type="component" value="Unplaced"/>
</dbReference>
<accession>A0A3B4UX19</accession>
<feature type="compositionally biased region" description="Polar residues" evidence="7">
    <location>
        <begin position="523"/>
        <end position="538"/>
    </location>
</feature>
<evidence type="ECO:0000256" key="4">
    <source>
        <dbReference type="ARBA" id="ARBA00023054"/>
    </source>
</evidence>
<reference evidence="10" key="2">
    <citation type="submission" date="2025-09" db="UniProtKB">
        <authorList>
            <consortium name="Ensembl"/>
        </authorList>
    </citation>
    <scope>IDENTIFICATION</scope>
</reference>
<feature type="domain" description="Calponin-homology (CH)" evidence="8">
    <location>
        <begin position="202"/>
        <end position="316"/>
    </location>
</feature>
<keyword evidence="4" id="KW-0175">Coiled coil</keyword>
<dbReference type="InterPro" id="IPR001715">
    <property type="entry name" value="CH_dom"/>
</dbReference>
<dbReference type="GO" id="GO:0031175">
    <property type="term" value="P:neuron projection development"/>
    <property type="evidence" value="ECO:0007669"/>
    <property type="project" value="InterPro"/>
</dbReference>
<feature type="compositionally biased region" description="Polar residues" evidence="7">
    <location>
        <begin position="817"/>
        <end position="827"/>
    </location>
</feature>
<proteinExistence type="inferred from homology"/>
<dbReference type="GO" id="GO:0007026">
    <property type="term" value="P:negative regulation of microtubule depolymerization"/>
    <property type="evidence" value="ECO:0007669"/>
    <property type="project" value="TreeGrafter"/>
</dbReference>
<evidence type="ECO:0000256" key="2">
    <source>
        <dbReference type="ARBA" id="ARBA00022490"/>
    </source>
</evidence>
<dbReference type="GeneID" id="111227034"/>
<dbReference type="InterPro" id="IPR031372">
    <property type="entry name" value="CAMSAP_CC1"/>
</dbReference>
<comment type="similarity">
    <text evidence="6">Belongs to the CAMSAP1 family.</text>
</comment>
<dbReference type="SUPFAM" id="SSF50346">
    <property type="entry name" value="PRC-barrel domain"/>
    <property type="match status" value="1"/>
</dbReference>
<dbReference type="OMA" id="SPQMTTW"/>
<dbReference type="PROSITE" id="PS50021">
    <property type="entry name" value="CH"/>
    <property type="match status" value="1"/>
</dbReference>
<evidence type="ECO:0000259" key="8">
    <source>
        <dbReference type="PROSITE" id="PS50021"/>
    </source>
</evidence>
<evidence type="ECO:0000256" key="3">
    <source>
        <dbReference type="ARBA" id="ARBA00022701"/>
    </source>
</evidence>
<feature type="compositionally biased region" description="Polar residues" evidence="7">
    <location>
        <begin position="631"/>
        <end position="644"/>
    </location>
</feature>
<keyword evidence="3 6" id="KW-0493">Microtubule</keyword>
<dbReference type="GeneTree" id="ENSGT00950000182975"/>
<dbReference type="FunFam" id="3.10.20.360:FF:000001">
    <property type="entry name" value="Calmodulin-regulated spectrin-associated protein 3 isoform 2"/>
    <property type="match status" value="1"/>
</dbReference>
<feature type="compositionally biased region" description="Basic and acidic residues" evidence="7">
    <location>
        <begin position="726"/>
        <end position="739"/>
    </location>
</feature>
<evidence type="ECO:0000256" key="5">
    <source>
        <dbReference type="ARBA" id="ARBA00023212"/>
    </source>
</evidence>
<dbReference type="GO" id="GO:0051011">
    <property type="term" value="F:microtubule minus-end binding"/>
    <property type="evidence" value="ECO:0007669"/>
    <property type="project" value="TreeGrafter"/>
</dbReference>
<feature type="region of interest" description="Disordered" evidence="7">
    <location>
        <begin position="1256"/>
        <end position="1305"/>
    </location>
</feature>
<feature type="region of interest" description="Disordered" evidence="7">
    <location>
        <begin position="418"/>
        <end position="481"/>
    </location>
</feature>
<feature type="compositionally biased region" description="Low complexity" evidence="7">
    <location>
        <begin position="843"/>
        <end position="854"/>
    </location>
</feature>
<dbReference type="InterPro" id="IPR032940">
    <property type="entry name" value="CAMSAP"/>
</dbReference>
<feature type="compositionally biased region" description="Polar residues" evidence="7">
    <location>
        <begin position="651"/>
        <end position="660"/>
    </location>
</feature>
<feature type="region of interest" description="Disordered" evidence="7">
    <location>
        <begin position="939"/>
        <end position="1004"/>
    </location>
</feature>
<dbReference type="RefSeq" id="XP_022608120.1">
    <property type="nucleotide sequence ID" value="XM_022752399.1"/>
</dbReference>
<dbReference type="GO" id="GO:0031122">
    <property type="term" value="P:cytoplasmic microtubule organization"/>
    <property type="evidence" value="ECO:0007669"/>
    <property type="project" value="TreeGrafter"/>
</dbReference>
<dbReference type="PROSITE" id="PS51508">
    <property type="entry name" value="CKK"/>
    <property type="match status" value="1"/>
</dbReference>
<dbReference type="InterPro" id="IPR036872">
    <property type="entry name" value="CH_dom_sf"/>
</dbReference>
<dbReference type="InterPro" id="IPR058042">
    <property type="entry name" value="CAMSAP_N"/>
</dbReference>
<dbReference type="Pfam" id="PF25532">
    <property type="entry name" value="CH_CAMSAP2_N"/>
    <property type="match status" value="1"/>
</dbReference>
<feature type="compositionally biased region" description="Polar residues" evidence="7">
    <location>
        <begin position="418"/>
        <end position="431"/>
    </location>
</feature>
<dbReference type="GO" id="GO:0005516">
    <property type="term" value="F:calmodulin binding"/>
    <property type="evidence" value="ECO:0007669"/>
    <property type="project" value="InterPro"/>
</dbReference>
<dbReference type="SUPFAM" id="SSF47576">
    <property type="entry name" value="Calponin-homology domain, CH-domain"/>
    <property type="match status" value="1"/>
</dbReference>
<feature type="compositionally biased region" description="Basic and acidic residues" evidence="7">
    <location>
        <begin position="1176"/>
        <end position="1185"/>
    </location>
</feature>
<dbReference type="InterPro" id="IPR022613">
    <property type="entry name" value="CH_CAMSAP_2"/>
</dbReference>
<feature type="compositionally biased region" description="Low complexity" evidence="7">
    <location>
        <begin position="947"/>
        <end position="956"/>
    </location>
</feature>
<name>A0A3B4UX19_SERDU</name>
<dbReference type="InterPro" id="IPR038209">
    <property type="entry name" value="CKK_dom_sf"/>
</dbReference>
<feature type="compositionally biased region" description="Basic and acidic residues" evidence="7">
    <location>
        <begin position="1097"/>
        <end position="1140"/>
    </location>
</feature>
<protein>
    <submittedName>
        <fullName evidence="10">Calmodulin regulated spectrin associated protein family member 3</fullName>
    </submittedName>
</protein>
<organism evidence="10 11">
    <name type="scientific">Seriola dumerili</name>
    <name type="common">Greater amberjack</name>
    <name type="synonym">Caranx dumerili</name>
    <dbReference type="NCBI Taxonomy" id="41447"/>
    <lineage>
        <taxon>Eukaryota</taxon>
        <taxon>Metazoa</taxon>
        <taxon>Chordata</taxon>
        <taxon>Craniata</taxon>
        <taxon>Vertebrata</taxon>
        <taxon>Euteleostomi</taxon>
        <taxon>Actinopterygii</taxon>
        <taxon>Neopterygii</taxon>
        <taxon>Teleostei</taxon>
        <taxon>Neoteleostei</taxon>
        <taxon>Acanthomorphata</taxon>
        <taxon>Carangaria</taxon>
        <taxon>Carangiformes</taxon>
        <taxon>Carangidae</taxon>
        <taxon>Seriola</taxon>
    </lineage>
</organism>
<dbReference type="GO" id="GO:0036449">
    <property type="term" value="C:microtubule minus-end"/>
    <property type="evidence" value="ECO:0007669"/>
    <property type="project" value="TreeGrafter"/>
</dbReference>
<feature type="compositionally biased region" description="Low complexity" evidence="7">
    <location>
        <begin position="1263"/>
        <end position="1280"/>
    </location>
</feature>
<dbReference type="Pfam" id="PF11971">
    <property type="entry name" value="CAMSAP_CH"/>
    <property type="match status" value="1"/>
</dbReference>
<evidence type="ECO:0000259" key="9">
    <source>
        <dbReference type="PROSITE" id="PS51508"/>
    </source>
</evidence>
<keyword evidence="2" id="KW-0963">Cytoplasm</keyword>
<evidence type="ECO:0000256" key="7">
    <source>
        <dbReference type="SAM" id="MobiDB-lite"/>
    </source>
</evidence>
<dbReference type="Pfam" id="PF17095">
    <property type="entry name" value="CAMSAP_CC1"/>
    <property type="match status" value="1"/>
</dbReference>
<evidence type="ECO:0000313" key="11">
    <source>
        <dbReference type="Proteomes" id="UP000261420"/>
    </source>
</evidence>
<feature type="compositionally biased region" description="Pro residues" evidence="7">
    <location>
        <begin position="967"/>
        <end position="987"/>
    </location>
</feature>
<feature type="compositionally biased region" description="Acidic residues" evidence="7">
    <location>
        <begin position="740"/>
        <end position="749"/>
    </location>
</feature>
<keyword evidence="11" id="KW-1185">Reference proteome</keyword>
<feature type="domain" description="CKK" evidence="9">
    <location>
        <begin position="1309"/>
        <end position="1447"/>
    </location>
</feature>
<feature type="region of interest" description="Disordered" evidence="7">
    <location>
        <begin position="692"/>
        <end position="796"/>
    </location>
</feature>
<feature type="region of interest" description="Disordered" evidence="7">
    <location>
        <begin position="817"/>
        <end position="918"/>
    </location>
</feature>
<dbReference type="Ensembl" id="ENSSDUT00000023341.1">
    <property type="protein sequence ID" value="ENSSDUP00000022924.1"/>
    <property type="gene ID" value="ENSSDUG00000016673.1"/>
</dbReference>
<feature type="region of interest" description="Disordered" evidence="7">
    <location>
        <begin position="500"/>
        <end position="665"/>
    </location>
</feature>
<dbReference type="PANTHER" id="PTHR21595:SF2">
    <property type="entry name" value="CALMODULIN-REGULATED SPECTRIN-ASSOCIATED PROTEIN 3"/>
    <property type="match status" value="1"/>
</dbReference>
<dbReference type="InterPro" id="IPR014797">
    <property type="entry name" value="CKK_CAMSAP"/>
</dbReference>
<dbReference type="Gene3D" id="3.10.20.360">
    <property type="entry name" value="CKK domain"/>
    <property type="match status" value="1"/>
</dbReference>